<dbReference type="Proteomes" id="UP001523216">
    <property type="component" value="Unassembled WGS sequence"/>
</dbReference>
<proteinExistence type="predicted"/>
<reference evidence="1 2" key="1">
    <citation type="submission" date="2022-06" db="EMBL/GenBank/DDBJ databases">
        <title>Actinoplanes abujensis sp. nov., isolated from Nigerian arid soil.</title>
        <authorList>
            <person name="Ding P."/>
        </authorList>
    </citation>
    <scope>NUCLEOTIDE SEQUENCE [LARGE SCALE GENOMIC DNA]</scope>
    <source>
        <strain evidence="2">TRM88002</strain>
    </source>
</reference>
<dbReference type="EMBL" id="JAMQOL010000067">
    <property type="protein sequence ID" value="MCM4083870.1"/>
    <property type="molecule type" value="Genomic_DNA"/>
</dbReference>
<dbReference type="RefSeq" id="WP_251803638.1">
    <property type="nucleotide sequence ID" value="NZ_JAMQOL010000067.1"/>
</dbReference>
<evidence type="ECO:0000313" key="2">
    <source>
        <dbReference type="Proteomes" id="UP001523216"/>
    </source>
</evidence>
<comment type="caution">
    <text evidence="1">The sequence shown here is derived from an EMBL/GenBank/DDBJ whole genome shotgun (WGS) entry which is preliminary data.</text>
</comment>
<sequence length="49" mass="5255">MAELIRRVDASTSNVIDGLILFWLSLWEPAAIGDTLAQSEHTLDSAGIG</sequence>
<evidence type="ECO:0000313" key="1">
    <source>
        <dbReference type="EMBL" id="MCM4083870.1"/>
    </source>
</evidence>
<keyword evidence="2" id="KW-1185">Reference proteome</keyword>
<gene>
    <name evidence="1" type="ORF">LXN57_40625</name>
</gene>
<accession>A0ABT0YDP0</accession>
<organism evidence="1 2">
    <name type="scientific">Paractinoplanes hotanensis</name>
    <dbReference type="NCBI Taxonomy" id="2906497"/>
    <lineage>
        <taxon>Bacteria</taxon>
        <taxon>Bacillati</taxon>
        <taxon>Actinomycetota</taxon>
        <taxon>Actinomycetes</taxon>
        <taxon>Micromonosporales</taxon>
        <taxon>Micromonosporaceae</taxon>
        <taxon>Paractinoplanes</taxon>
    </lineage>
</organism>
<protein>
    <submittedName>
        <fullName evidence="1">Uncharacterized protein</fullName>
    </submittedName>
</protein>
<name>A0ABT0YDP0_9ACTN</name>